<evidence type="ECO:0000313" key="1">
    <source>
        <dbReference type="EMBL" id="QHS91193.1"/>
    </source>
</evidence>
<proteinExistence type="predicted"/>
<accession>A0A6C0BIM4</accession>
<name>A0A6C0BIM4_9ZZZZ</name>
<sequence>MTSQPYAMIYHDHETRTLQEGIRILHSIPNPILCYRQALSTTNPYSDIAYVKHILHDPANDLITLTFPPECCWVSNLRNSWNCKMVMYYKDVESSYIKEIIVMPSMNFDLMSHPVKIIMYTRGKMNIDIFFDVYLMKVRSKL</sequence>
<organism evidence="1">
    <name type="scientific">viral metagenome</name>
    <dbReference type="NCBI Taxonomy" id="1070528"/>
    <lineage>
        <taxon>unclassified sequences</taxon>
        <taxon>metagenomes</taxon>
        <taxon>organismal metagenomes</taxon>
    </lineage>
</organism>
<reference evidence="1" key="1">
    <citation type="journal article" date="2020" name="Nature">
        <title>Giant virus diversity and host interactions through global metagenomics.</title>
        <authorList>
            <person name="Schulz F."/>
            <person name="Roux S."/>
            <person name="Paez-Espino D."/>
            <person name="Jungbluth S."/>
            <person name="Walsh D.A."/>
            <person name="Denef V.J."/>
            <person name="McMahon K.D."/>
            <person name="Konstantinidis K.T."/>
            <person name="Eloe-Fadrosh E.A."/>
            <person name="Kyrpides N.C."/>
            <person name="Woyke T."/>
        </authorList>
    </citation>
    <scope>NUCLEOTIDE SEQUENCE</scope>
    <source>
        <strain evidence="1">GVMAG-M-3300013004-44</strain>
    </source>
</reference>
<protein>
    <submittedName>
        <fullName evidence="1">Uncharacterized protein</fullName>
    </submittedName>
</protein>
<dbReference type="AlphaFoldDB" id="A0A6C0BIM4"/>
<dbReference type="EMBL" id="MN739156">
    <property type="protein sequence ID" value="QHS91193.1"/>
    <property type="molecule type" value="Genomic_DNA"/>
</dbReference>